<dbReference type="GO" id="GO:0015629">
    <property type="term" value="C:actin cytoskeleton"/>
    <property type="evidence" value="ECO:0000318"/>
    <property type="project" value="GO_Central"/>
</dbReference>
<dbReference type="eggNOG" id="ENOG502S0AE">
    <property type="taxonomic scope" value="Eukaryota"/>
</dbReference>
<dbReference type="EMBL" id="AHAT01020049">
    <property type="status" value="NOT_ANNOTATED_CDS"/>
    <property type="molecule type" value="Genomic_DNA"/>
</dbReference>
<dbReference type="PANTHER" id="PTHR14938:SF2">
    <property type="entry name" value="HCLS1-ASSOCIATED PROTEIN X-1"/>
    <property type="match status" value="1"/>
</dbReference>
<dbReference type="AlphaFoldDB" id="W5MLB9"/>
<dbReference type="GO" id="GO:0005739">
    <property type="term" value="C:mitochondrion"/>
    <property type="evidence" value="ECO:0000318"/>
    <property type="project" value="GO_Central"/>
</dbReference>
<sequence>MSLFDLFRGFFGFPRGSYPGDRRRDPFFEGMTRDDDDDDDDDEGEDEEALRFGFSFGPGGMHFEEPAAFRELFREVEELLAGVGRWDGLPSSTPFAIPSIEAPGRQERGRSPRDFMLRHPDSTPSSDQGDREPPSGPFSKFDDVWRGGLWRAEEGEPLKQDGDLDSQVSSEGLEKILTPAQPRAKSKSFFKSVTVTKVVSPDGTVEERRTVRDSQGNEETTVTRSGPADRSPQIQQGPPEPGVSPGSSGMQDDASIFSRFFGGFRD</sequence>
<evidence type="ECO:0000256" key="1">
    <source>
        <dbReference type="SAM" id="MobiDB-lite"/>
    </source>
</evidence>
<reference evidence="3" key="1">
    <citation type="submission" date="2011-12" db="EMBL/GenBank/DDBJ databases">
        <title>The Draft Genome of Lepisosteus oculatus.</title>
        <authorList>
            <consortium name="The Broad Institute Genome Assembly &amp; Analysis Group"/>
            <consortium name="Computational R&amp;D Group"/>
            <consortium name="and Sequencing Platform"/>
            <person name="Di Palma F."/>
            <person name="Alfoldi J."/>
            <person name="Johnson J."/>
            <person name="Berlin A."/>
            <person name="Gnerre S."/>
            <person name="Jaffe D."/>
            <person name="MacCallum I."/>
            <person name="Young S."/>
            <person name="Walker B.J."/>
            <person name="Lander E.S."/>
            <person name="Lindblad-Toh K."/>
        </authorList>
    </citation>
    <scope>NUCLEOTIDE SEQUENCE [LARGE SCALE GENOMIC DNA]</scope>
</reference>
<evidence type="ECO:0000313" key="2">
    <source>
        <dbReference type="Ensembl" id="ENSLOCP00000009178.1"/>
    </source>
</evidence>
<dbReference type="GO" id="GO:0030833">
    <property type="term" value="P:regulation of actin filament polymerization"/>
    <property type="evidence" value="ECO:0000318"/>
    <property type="project" value="GO_Central"/>
</dbReference>
<dbReference type="HOGENOM" id="CLU_086695_0_0_1"/>
<feature type="compositionally biased region" description="Polar residues" evidence="1">
    <location>
        <begin position="213"/>
        <end position="224"/>
    </location>
</feature>
<dbReference type="GO" id="GO:0030136">
    <property type="term" value="C:clathrin-coated vesicle"/>
    <property type="evidence" value="ECO:0000318"/>
    <property type="project" value="GO_Central"/>
</dbReference>
<dbReference type="GeneTree" id="ENSGT00390000018324"/>
<feature type="region of interest" description="Disordered" evidence="1">
    <location>
        <begin position="91"/>
        <end position="187"/>
    </location>
</feature>
<evidence type="ECO:0000313" key="3">
    <source>
        <dbReference type="Proteomes" id="UP000018468"/>
    </source>
</evidence>
<protein>
    <submittedName>
        <fullName evidence="2">HCLS1 associated protein X-1</fullName>
    </submittedName>
</protein>
<dbReference type="Ensembl" id="ENSLOCT00000009189.1">
    <property type="protein sequence ID" value="ENSLOCP00000009178.1"/>
    <property type="gene ID" value="ENSLOCG00000007563.1"/>
</dbReference>
<feature type="compositionally biased region" description="Acidic residues" evidence="1">
    <location>
        <begin position="34"/>
        <end position="47"/>
    </location>
</feature>
<accession>W5MLB9</accession>
<feature type="compositionally biased region" description="Basic and acidic residues" evidence="1">
    <location>
        <begin position="104"/>
        <end position="121"/>
    </location>
</feature>
<dbReference type="OMA" id="SKFNDIW"/>
<proteinExistence type="predicted"/>
<dbReference type="FunCoup" id="W5MLB9">
    <property type="interactions" value="752"/>
</dbReference>
<dbReference type="GO" id="GO:0016529">
    <property type="term" value="C:sarcoplasmic reticulum"/>
    <property type="evidence" value="ECO:0000318"/>
    <property type="project" value="GO_Central"/>
</dbReference>
<reference evidence="2" key="2">
    <citation type="submission" date="2025-08" db="UniProtKB">
        <authorList>
            <consortium name="Ensembl"/>
        </authorList>
    </citation>
    <scope>IDENTIFICATION</scope>
</reference>
<dbReference type="PIRSF" id="PIRSF037634">
    <property type="entry name" value="HS1-associating_X-1"/>
    <property type="match status" value="1"/>
</dbReference>
<dbReference type="GO" id="GO:0043066">
    <property type="term" value="P:negative regulation of apoptotic process"/>
    <property type="evidence" value="ECO:0000318"/>
    <property type="project" value="GO_Central"/>
</dbReference>
<reference evidence="2" key="3">
    <citation type="submission" date="2025-09" db="UniProtKB">
        <authorList>
            <consortium name="Ensembl"/>
        </authorList>
    </citation>
    <scope>IDENTIFICATION</scope>
</reference>
<dbReference type="InterPro" id="IPR017248">
    <property type="entry name" value="HAX-1"/>
</dbReference>
<dbReference type="Proteomes" id="UP000018468">
    <property type="component" value="Linkage group LG24"/>
</dbReference>
<dbReference type="PANTHER" id="PTHR14938">
    <property type="entry name" value="HCLS1-ASSOCIATED PROTEIN X-1"/>
    <property type="match status" value="1"/>
</dbReference>
<organism evidence="2 3">
    <name type="scientific">Lepisosteus oculatus</name>
    <name type="common">Spotted gar</name>
    <dbReference type="NCBI Taxonomy" id="7918"/>
    <lineage>
        <taxon>Eukaryota</taxon>
        <taxon>Metazoa</taxon>
        <taxon>Chordata</taxon>
        <taxon>Craniata</taxon>
        <taxon>Vertebrata</taxon>
        <taxon>Euteleostomi</taxon>
        <taxon>Actinopterygii</taxon>
        <taxon>Neopterygii</taxon>
        <taxon>Holostei</taxon>
        <taxon>Semionotiformes</taxon>
        <taxon>Lepisosteidae</taxon>
        <taxon>Lepisosteus</taxon>
    </lineage>
</organism>
<feature type="compositionally biased region" description="Basic and acidic residues" evidence="1">
    <location>
        <begin position="140"/>
        <end position="162"/>
    </location>
</feature>
<name>W5MLB9_LEPOC</name>
<feature type="region of interest" description="Disordered" evidence="1">
    <location>
        <begin position="16"/>
        <end position="47"/>
    </location>
</feature>
<feature type="region of interest" description="Disordered" evidence="1">
    <location>
        <begin position="201"/>
        <end position="266"/>
    </location>
</feature>
<dbReference type="GO" id="GO:0016324">
    <property type="term" value="C:apical plasma membrane"/>
    <property type="evidence" value="ECO:0000318"/>
    <property type="project" value="GO_Central"/>
</dbReference>
<feature type="compositionally biased region" description="Basic and acidic residues" evidence="1">
    <location>
        <begin position="20"/>
        <end position="33"/>
    </location>
</feature>
<dbReference type="Bgee" id="ENSLOCG00000007563">
    <property type="expression patterns" value="Expressed in testis and 13 other cell types or tissues"/>
</dbReference>
<keyword evidence="3" id="KW-1185">Reference proteome</keyword>
<dbReference type="GO" id="GO:0030223">
    <property type="term" value="P:neutrophil differentiation"/>
    <property type="evidence" value="ECO:0007669"/>
    <property type="project" value="Ensembl"/>
</dbReference>
<dbReference type="InParanoid" id="W5MLB9"/>